<dbReference type="NCBIfam" id="NF041492">
    <property type="entry name" value="MobF"/>
    <property type="match status" value="1"/>
</dbReference>
<dbReference type="Pfam" id="PF13604">
    <property type="entry name" value="AAA_30"/>
    <property type="match status" value="1"/>
</dbReference>
<evidence type="ECO:0000313" key="2">
    <source>
        <dbReference type="EMBL" id="GCE75135.1"/>
    </source>
</evidence>
<dbReference type="SUPFAM" id="SSF52540">
    <property type="entry name" value="P-loop containing nucleoside triphosphate hydrolases"/>
    <property type="match status" value="2"/>
</dbReference>
<proteinExistence type="predicted"/>
<dbReference type="Gene3D" id="3.40.50.300">
    <property type="entry name" value="P-loop containing nucleotide triphosphate hydrolases"/>
    <property type="match status" value="3"/>
</dbReference>
<sequence length="1180" mass="126395">MVMTLHRLTAGAGYRYLLRHIATGDCERHGPSPMAAYYAASGNPPGRWLGRGLAALGGGPAPSTPQDAAVRPGTVVTEVAMARLYSRGLDPSTGAPLGRRYTPATSPADRVAAQVRALPGDLTAEARQRAVDAITKVELAKETSPCIAGFDLTFTVMKSVSTLWAVADGTTQAAVYAAHRRAVGVSLQFLEDRALFTRTGAAGCRQEPIGGAVAAAFDHWDSRAGDPNLHTHLVVANKVQGLDGAWRSLDSRALHHAVVTISELYEALLVDELARSLPVRWNWRSRGPRRTPAFELDGVTDELMAAFSQRSTQIDAAMTTEVADFAATHGRAPNRIEILRLRQQVARATRPAKKVRALGRLVERWRRRASEVTGETPEQLTSRVIGASSARPVRRSDLAPPVVDVLATHVLNGVRERRATWTRWNVMAEALRVTKPLISASVEDRLRIVDDVCDAALRRCVSLEAAPAFPSSGRYARQDGSSVFERPGEHTYTDMVILDAEHALLAAAADTSAPTSRMMRVDDALELASDQLAAVASISSSGRLVDVLVGPAGSGKTTALAALRHVWERQHGHGSVIGLAPSASAAANLAGALGIACENTAKWRHETTGLGGEQRRAVIQRLIDGRSAIGGDIRRLRLVDTALMSLTREARRWQISDGQLVIVDEASLAGTLMLRELVDQVARARGKVLLVGDHQQLSAVDAGGAFGLIVDTTGGAQLRTLWRFAEEWEARATIRLRAGDARVLDEYEDAGRLRAGPAESMLEEAYAAWSADVASGATTILLAPDAATVAALNTRAHNDRVQEGLVARDGVTTKSGTMICVGDRVVTRLNDRGLRAAHGHVRNGDLWDVKAVGADGHLVVVAARTALARRGVVGTAGSDEARSVTLPAEYATDNVDLAYATTTHRAQGITVDLAHVLVHPGMTRENLYVAMTRGRRSNRLYISVDPVNPECDELPDPHAAGDAHEILECILATSGAERSATATIALREAESTSVRRLEPIIRTIYADAARARWTERLHACGLNATSVRDIAASPESGGIFIALDRITALTSRPTGVVRGLVNGIHGPDASMRLLARARAWIERVVEEQDATPAPRFRVGLDADGIEILERVEGLMAEHDATRRTADGVNDESWRGLCAEAAESGTPDEGWSTTLELHINAASPAKAVRRPAVARSNAMGR</sequence>
<evidence type="ECO:0000259" key="1">
    <source>
        <dbReference type="Pfam" id="PF08751"/>
    </source>
</evidence>
<organism evidence="2 3">
    <name type="scientific">Cellulomonas biazotea</name>
    <dbReference type="NCBI Taxonomy" id="1709"/>
    <lineage>
        <taxon>Bacteria</taxon>
        <taxon>Bacillati</taxon>
        <taxon>Actinomycetota</taxon>
        <taxon>Actinomycetes</taxon>
        <taxon>Micrococcales</taxon>
        <taxon>Cellulomonadaceae</taxon>
        <taxon>Cellulomonas</taxon>
    </lineage>
</organism>
<reference evidence="2 3" key="1">
    <citation type="submission" date="2019-01" db="EMBL/GenBank/DDBJ databases">
        <title>Draft genome sequence of Cellulomonas takizawaensis strain TKZ-21.</title>
        <authorList>
            <person name="Yamamura H."/>
            <person name="Hayashi T."/>
            <person name="Hamada M."/>
            <person name="Serisawa Y."/>
            <person name="Matsuyama K."/>
            <person name="Nakagawa Y."/>
            <person name="Otoguro M."/>
            <person name="Yanagida F."/>
            <person name="Hayakawa M."/>
        </authorList>
    </citation>
    <scope>NUCLEOTIDE SEQUENCE [LARGE SCALE GENOMIC DNA]</scope>
    <source>
        <strain evidence="2 3">NBRC12680</strain>
    </source>
</reference>
<dbReference type="AlphaFoldDB" id="A0A402DLZ0"/>
<dbReference type="Gene3D" id="2.30.30.940">
    <property type="match status" value="1"/>
</dbReference>
<comment type="caution">
    <text evidence="2">The sequence shown here is derived from an EMBL/GenBank/DDBJ whole genome shotgun (WGS) entry which is preliminary data.</text>
</comment>
<dbReference type="Pfam" id="PF08751">
    <property type="entry name" value="TrwC"/>
    <property type="match status" value="1"/>
</dbReference>
<dbReference type="InterPro" id="IPR027417">
    <property type="entry name" value="P-loop_NTPase"/>
</dbReference>
<dbReference type="EMBL" id="BIMR01000012">
    <property type="protein sequence ID" value="GCE75135.1"/>
    <property type="molecule type" value="Genomic_DNA"/>
</dbReference>
<dbReference type="CDD" id="cd18809">
    <property type="entry name" value="SF1_C_RecD"/>
    <property type="match status" value="1"/>
</dbReference>
<feature type="domain" description="TrwC relaxase" evidence="1">
    <location>
        <begin position="10"/>
        <end position="371"/>
    </location>
</feature>
<keyword evidence="3" id="KW-1185">Reference proteome</keyword>
<name>A0A402DLZ0_9CELL</name>
<dbReference type="PANTHER" id="PTHR43788">
    <property type="entry name" value="DNA2/NAM7 HELICASE FAMILY MEMBER"/>
    <property type="match status" value="1"/>
</dbReference>
<evidence type="ECO:0000313" key="3">
    <source>
        <dbReference type="Proteomes" id="UP000289954"/>
    </source>
</evidence>
<accession>A0A402DLZ0</accession>
<dbReference type="InterPro" id="IPR050534">
    <property type="entry name" value="Coronavir_polyprotein_1ab"/>
</dbReference>
<gene>
    <name evidence="2" type="ORF">CBZ_01910</name>
</gene>
<protein>
    <submittedName>
        <fullName evidence="2">TraA/ATP-dependent exoDNAse/relaxase</fullName>
    </submittedName>
</protein>
<dbReference type="Proteomes" id="UP000289954">
    <property type="component" value="Unassembled WGS sequence"/>
</dbReference>
<dbReference type="SUPFAM" id="SSF55464">
    <property type="entry name" value="Origin of replication-binding domain, RBD-like"/>
    <property type="match status" value="1"/>
</dbReference>
<dbReference type="InterPro" id="IPR014862">
    <property type="entry name" value="TrwC"/>
</dbReference>